<dbReference type="Gene3D" id="3.30.1010.10">
    <property type="entry name" value="Phosphatidylinositol 3-kinase Catalytic Subunit, Chain A, domain 4"/>
    <property type="match status" value="1"/>
</dbReference>
<keyword evidence="4" id="KW-0677">Repeat</keyword>
<dbReference type="InterPro" id="IPR000403">
    <property type="entry name" value="PI3/4_kinase_cat_dom"/>
</dbReference>
<evidence type="ECO:0000313" key="14">
    <source>
        <dbReference type="EMBL" id="KAK8892035.1"/>
    </source>
</evidence>
<evidence type="ECO:0000256" key="5">
    <source>
        <dbReference type="ARBA" id="ARBA00022741"/>
    </source>
</evidence>
<dbReference type="Pfam" id="PF00454">
    <property type="entry name" value="PI3_PI4_kinase"/>
    <property type="match status" value="1"/>
</dbReference>
<dbReference type="SUPFAM" id="SSF48371">
    <property type="entry name" value="ARM repeat"/>
    <property type="match status" value="1"/>
</dbReference>
<dbReference type="Pfam" id="PF02259">
    <property type="entry name" value="FAT"/>
    <property type="match status" value="1"/>
</dbReference>
<dbReference type="InterPro" id="IPR003151">
    <property type="entry name" value="PIK-rel_kinase_FAT"/>
</dbReference>
<dbReference type="PANTHER" id="PTHR11139">
    <property type="entry name" value="ATAXIA TELANGIECTASIA MUTATED ATM -RELATED"/>
    <property type="match status" value="1"/>
</dbReference>
<dbReference type="Gene3D" id="1.10.1070.11">
    <property type="entry name" value="Phosphatidylinositol 3-/4-kinase, catalytic domain"/>
    <property type="match status" value="1"/>
</dbReference>
<dbReference type="InterPro" id="IPR011990">
    <property type="entry name" value="TPR-like_helical_dom_sf"/>
</dbReference>
<proteinExistence type="inferred from homology"/>
<feature type="domain" description="FAT" evidence="12">
    <location>
        <begin position="1180"/>
        <end position="1861"/>
    </location>
</feature>
<dbReference type="PROSITE" id="PS51189">
    <property type="entry name" value="FAT"/>
    <property type="match status" value="1"/>
</dbReference>
<dbReference type="InterPro" id="IPR050517">
    <property type="entry name" value="DDR_Repair_Kinase"/>
</dbReference>
<dbReference type="Gene3D" id="1.25.40.10">
    <property type="entry name" value="Tetratricopeptide repeat domain"/>
    <property type="match status" value="1"/>
</dbReference>
<dbReference type="SUPFAM" id="SSF56112">
    <property type="entry name" value="Protein kinase-like (PK-like)"/>
    <property type="match status" value="1"/>
</dbReference>
<dbReference type="EMBL" id="JAPFFF010000004">
    <property type="protein sequence ID" value="KAK8892035.1"/>
    <property type="molecule type" value="Genomic_DNA"/>
</dbReference>
<evidence type="ECO:0000256" key="8">
    <source>
        <dbReference type="ARBA" id="ARBA00047899"/>
    </source>
</evidence>
<feature type="region of interest" description="Disordered" evidence="10">
    <location>
        <begin position="1667"/>
        <end position="1698"/>
    </location>
</feature>
<keyword evidence="7" id="KW-0067">ATP-binding</keyword>
<keyword evidence="5" id="KW-0547">Nucleotide-binding</keyword>
<dbReference type="InterPro" id="IPR011989">
    <property type="entry name" value="ARM-like"/>
</dbReference>
<dbReference type="Pfam" id="PF08771">
    <property type="entry name" value="FRB_dom"/>
    <property type="match status" value="1"/>
</dbReference>
<feature type="compositionally biased region" description="Acidic residues" evidence="10">
    <location>
        <begin position="1677"/>
        <end position="1698"/>
    </location>
</feature>
<feature type="region of interest" description="Disordered" evidence="10">
    <location>
        <begin position="2437"/>
        <end position="2489"/>
    </location>
</feature>
<comment type="caution">
    <text evidence="14">The sequence shown here is derived from an EMBL/GenBank/DDBJ whole genome shotgun (WGS) entry which is preliminary data.</text>
</comment>
<feature type="compositionally biased region" description="Low complexity" evidence="10">
    <location>
        <begin position="609"/>
        <end position="645"/>
    </location>
</feature>
<dbReference type="InterPro" id="IPR003152">
    <property type="entry name" value="FATC_dom"/>
</dbReference>
<dbReference type="SMART" id="SM00146">
    <property type="entry name" value="PI3Kc"/>
    <property type="match status" value="1"/>
</dbReference>
<evidence type="ECO:0000256" key="3">
    <source>
        <dbReference type="ARBA" id="ARBA00022679"/>
    </source>
</evidence>
<organism evidence="14 15">
    <name type="scientific">Tritrichomonas musculus</name>
    <dbReference type="NCBI Taxonomy" id="1915356"/>
    <lineage>
        <taxon>Eukaryota</taxon>
        <taxon>Metamonada</taxon>
        <taxon>Parabasalia</taxon>
        <taxon>Tritrichomonadida</taxon>
        <taxon>Tritrichomonadidae</taxon>
        <taxon>Tritrichomonas</taxon>
    </lineage>
</organism>
<comment type="similarity">
    <text evidence="1">Belongs to the PI3/PI4-kinase family.</text>
</comment>
<evidence type="ECO:0000256" key="7">
    <source>
        <dbReference type="ARBA" id="ARBA00022840"/>
    </source>
</evidence>
<dbReference type="PROSITE" id="PS51190">
    <property type="entry name" value="FATC"/>
    <property type="match status" value="1"/>
</dbReference>
<evidence type="ECO:0000256" key="10">
    <source>
        <dbReference type="SAM" id="MobiDB-lite"/>
    </source>
</evidence>
<comment type="catalytic activity">
    <reaction evidence="9">
        <text>L-seryl-[protein] + ATP = O-phospho-L-seryl-[protein] + ADP + H(+)</text>
        <dbReference type="Rhea" id="RHEA:17989"/>
        <dbReference type="Rhea" id="RHEA-COMP:9863"/>
        <dbReference type="Rhea" id="RHEA-COMP:11604"/>
        <dbReference type="ChEBI" id="CHEBI:15378"/>
        <dbReference type="ChEBI" id="CHEBI:29999"/>
        <dbReference type="ChEBI" id="CHEBI:30616"/>
        <dbReference type="ChEBI" id="CHEBI:83421"/>
        <dbReference type="ChEBI" id="CHEBI:456216"/>
        <dbReference type="EC" id="2.7.11.1"/>
    </reaction>
</comment>
<evidence type="ECO:0000259" key="12">
    <source>
        <dbReference type="PROSITE" id="PS51189"/>
    </source>
</evidence>
<evidence type="ECO:0000256" key="6">
    <source>
        <dbReference type="ARBA" id="ARBA00022777"/>
    </source>
</evidence>
<dbReference type="SMART" id="SM01345">
    <property type="entry name" value="Rapamycin_bind"/>
    <property type="match status" value="1"/>
</dbReference>
<dbReference type="InterPro" id="IPR011009">
    <property type="entry name" value="Kinase-like_dom_sf"/>
</dbReference>
<dbReference type="InterPro" id="IPR036940">
    <property type="entry name" value="PI3/4_kinase_cat_sf"/>
</dbReference>
<gene>
    <name evidence="14" type="ORF">M9Y10_029257</name>
</gene>
<evidence type="ECO:0000259" key="11">
    <source>
        <dbReference type="PROSITE" id="PS50290"/>
    </source>
</evidence>
<dbReference type="Proteomes" id="UP001470230">
    <property type="component" value="Unassembled WGS sequence"/>
</dbReference>
<keyword evidence="3" id="KW-0808">Transferase</keyword>
<name>A0ABR2KLL9_9EUKA</name>
<feature type="domain" description="FATC" evidence="13">
    <location>
        <begin position="2511"/>
        <end position="2543"/>
    </location>
</feature>
<dbReference type="InterPro" id="IPR016024">
    <property type="entry name" value="ARM-type_fold"/>
</dbReference>
<reference evidence="14 15" key="1">
    <citation type="submission" date="2024-04" db="EMBL/GenBank/DDBJ databases">
        <title>Tritrichomonas musculus Genome.</title>
        <authorList>
            <person name="Alves-Ferreira E."/>
            <person name="Grigg M."/>
            <person name="Lorenzi H."/>
            <person name="Galac M."/>
        </authorList>
    </citation>
    <scope>NUCLEOTIDE SEQUENCE [LARGE SCALE GENOMIC DNA]</scope>
    <source>
        <strain evidence="14 15">EAF2021</strain>
    </source>
</reference>
<evidence type="ECO:0000256" key="1">
    <source>
        <dbReference type="ARBA" id="ARBA00011031"/>
    </source>
</evidence>
<dbReference type="InterPro" id="IPR009076">
    <property type="entry name" value="FRB_dom"/>
</dbReference>
<dbReference type="Gene3D" id="1.25.10.10">
    <property type="entry name" value="Leucine-rich Repeat Variant"/>
    <property type="match status" value="1"/>
</dbReference>
<dbReference type="EC" id="2.7.11.1" evidence="2"/>
<keyword evidence="6" id="KW-0418">Kinase</keyword>
<evidence type="ECO:0000313" key="15">
    <source>
        <dbReference type="Proteomes" id="UP001470230"/>
    </source>
</evidence>
<evidence type="ECO:0000256" key="2">
    <source>
        <dbReference type="ARBA" id="ARBA00012513"/>
    </source>
</evidence>
<dbReference type="PANTHER" id="PTHR11139:SF9">
    <property type="entry name" value="SERINE_THREONINE-PROTEIN KINASE MTOR"/>
    <property type="match status" value="1"/>
</dbReference>
<dbReference type="InterPro" id="IPR018936">
    <property type="entry name" value="PI3/4_kinase_CS"/>
</dbReference>
<dbReference type="SMART" id="SM01343">
    <property type="entry name" value="FATC"/>
    <property type="match status" value="1"/>
</dbReference>
<dbReference type="InterPro" id="IPR014009">
    <property type="entry name" value="PIK_FAT"/>
</dbReference>
<feature type="region of interest" description="Disordered" evidence="10">
    <location>
        <begin position="599"/>
        <end position="650"/>
    </location>
</feature>
<accession>A0ABR2KLL9</accession>
<dbReference type="PROSITE" id="PS50290">
    <property type="entry name" value="PI3_4_KINASE_3"/>
    <property type="match status" value="1"/>
</dbReference>
<evidence type="ECO:0000259" key="13">
    <source>
        <dbReference type="PROSITE" id="PS51190"/>
    </source>
</evidence>
<evidence type="ECO:0000256" key="9">
    <source>
        <dbReference type="ARBA" id="ARBA00048679"/>
    </source>
</evidence>
<dbReference type="PROSITE" id="PS00916">
    <property type="entry name" value="PI3_4_KINASE_2"/>
    <property type="match status" value="1"/>
</dbReference>
<dbReference type="Pfam" id="PF02260">
    <property type="entry name" value="FATC"/>
    <property type="match status" value="1"/>
</dbReference>
<feature type="compositionally biased region" description="Low complexity" evidence="10">
    <location>
        <begin position="2438"/>
        <end position="2487"/>
    </location>
</feature>
<comment type="catalytic activity">
    <reaction evidence="8">
        <text>L-threonyl-[protein] + ATP = O-phospho-L-threonyl-[protein] + ADP + H(+)</text>
        <dbReference type="Rhea" id="RHEA:46608"/>
        <dbReference type="Rhea" id="RHEA-COMP:11060"/>
        <dbReference type="Rhea" id="RHEA-COMP:11605"/>
        <dbReference type="ChEBI" id="CHEBI:15378"/>
        <dbReference type="ChEBI" id="CHEBI:30013"/>
        <dbReference type="ChEBI" id="CHEBI:30616"/>
        <dbReference type="ChEBI" id="CHEBI:61977"/>
        <dbReference type="ChEBI" id="CHEBI:456216"/>
        <dbReference type="EC" id="2.7.11.1"/>
    </reaction>
</comment>
<keyword evidence="15" id="KW-1185">Reference proteome</keyword>
<protein>
    <recommendedName>
        <fullName evidence="2">non-specific serine/threonine protein kinase</fullName>
        <ecNumber evidence="2">2.7.11.1</ecNumber>
    </recommendedName>
</protein>
<evidence type="ECO:0000256" key="4">
    <source>
        <dbReference type="ARBA" id="ARBA00022737"/>
    </source>
</evidence>
<sequence length="2543" mass="293218">MDEISSLIEKYDSTNFTDYKQWKSFCMNLVKKLTPRILNLSETQLLEFFESWQKDANKPVQIDSTKFVFHKLLMIYLLINYTYNFDLMLNYHSWLNSKLSCDNLTIVKASAYILKFSVLMSSTNSFVFKNPLVYVSTQLSLKKNIKNALTVLNQAIKVIPLDTIPIISQNFSYFLQLLTENDFDDTSRVILKIIKFYLEREHTDDSKQIYYKCFSSLKKGNVGTVYLLHVIYDIRSDLFIDKTDELINSLLTFNETTGCNLILKICRNLAVFNFDVNKFISILISKKLYSPQLKEAILIFRQNIDPNPIIECIKINYNENLLNNCVYDAYSALLAVFPDISISFTPDNYCIHYLSCIKERPSLLNDDVVNYFKMIVRNNDLSRINEALLFHTIHPFIGNIQNLIQKNFINIHEEVKLTILNNFSDKCGDVLISVALFDSSKKVRKLATAKISNSFRLMSSPSLYALLYDPSFKIRKKAIKMFSKLYLENPLDIQPVLLEFMQKIIEIFSNVFETSLSAKYASLIAKMCKYCIEIAKMCSKTIIQLFLNVTNSFNDELYIKVNPLREIERNNNQVATPPPIFSNKDSFSSVMNGSSNSSLSHSTFTECDPNSVPNSNSSSGSSNSNSILNPNPNQNQNQNQNPNANDDFNLDFLMRDSPNRISFDTVYSRHQQQPLRQQLLLHTQSHIANKRDSFLVRAIADLGSIVEPNLKMILHTFYIILKQRNDEKLLITTVKALIKLSSQLYNGLNINLQCPEILNPLTKIMLRTQNESLIQQISKLIGGNFDSIDVFQTQFNTSFWKFNENPTDFICQNLIIFIREPSRALYRTAAKVFDCDPRNSAKYASKYISFLIFCIENGSEEAKAGVFSCLEYIVLATKHEITPMIPEIFDVVTKNIEKQKCVHFCIALSYTLGGDISNWISKIYQRVLALLSPKDFSYFKAAMKFSIFSILYQHCLIDYFIIALEAFEFNDSKFVDSFVKYCCILIQNEDVSFYESRISILAIKLMNNSFDRAKEILINLVHSLGSKTPVSVFNFISCFCQIDIENESVTRYRLSFKPKQLNPEYTQPSHFFKDLKYPSEKGINRFIQDLVHMTISLSPNPSIRVCTELFSIAPKFIQKVFPLAFLSCWKSATQDDRDSFSSVVCKILQLHKTPHKRLLKLVQLTDMAGIPMKIDELLVADLSHSAQFSMYLLQKRFIKKRSDPELIKKLLQVNLKMGHTHTIRTLLTKIDPFMTQNEKADWLMNIGDWEASLKILKKINGPLSMICKCYRYLGQPGEILKLEPLFDLTNYDENDESLELIAWAFTNLGQLDKAKPYIERYSKQLTPVRNTFSILFDLMSKDLESAERHIESAYKIIGAQKNILASGDQNQLNIYFNFLQLLIESQEALEFLKLNPIESSQMISIWKSRISGFKRSSIAWERMINLRKIAVPISTNVDFYTEIISVLRKERRYRVINTIFGKYFDGSPNDLILFEKMKFKWEYGHRQEAVDDLSIVIQMLDKNLTMKKYLKLFRLKKNSIYISLLNHMWTDQNFPFPYVSKDCFDYFNVSNSSELLATLFNKTEDEKRVFCKYLIKKYPKEAFKMNQIYALNVPKDRRIHLYKAYGYWMYHLNSNKSYNLTESAKGFLTATKLNPYCESYWRGWAYSNLKLFRLYYDHPKTIDSIDEAFPSSKSNSEIEDTEYEDDENETDTENEIEDTENEIEDIENEIKKNDGVVSEGSFGTYYGVCFDDIYFSDHSNEKRVKLAFANKKLKNIDVYVINALIGFLKSASFTKSNSLEFLCQLFSVLFEIEDSSIIPKYLIDEILMISPSKIVKVLPQITAQIGHPDPLISEIVTSLLQGVGTDYFQRLYFALNVYISAPRTVNFANSEADDIKRKNAIEIIDEFRAKFADVIQDASLFISGMERASNTWFELWVHALECASRLRNESPEKAVELIRNQIEQTSRPICELDYLFIKLFGQQIGLLKTLINQCYPQPQQQQQQVQQQQPAINNNNNSGEVVVTYFPSNNSNLKIRDTKVVSNVNIIQHAPTLIPAIKNASINNPIIANQNANNVINMNVITTSHSSFTDDQKRDIQLWAYIRQLYMLIQDKVNRLSVIMLTKVSEELTSKTHFNLKVPGLKNTNATIESLDQALEVIGTQQHPRCLCLKTSEGERLKYLLKGNEDLRKDERLMQLFSLVNSIFKRTRETKELQAYIVRYAVVPMTMSCGLIAWVTDADTFHQIVTDARATSNNAVKGRTKTDDKSDNKLVDINRNTGHHEYSKTLKEIDIIKDFTSADFVGLNKLQKYEVFTRVAEQLNGDELFMMMWKRSPNALEWMKRIKRFTLTSALMSMVGYIIGLGDRHPSNIMIQRSTGNVVHIDFGESFESTLKRKDFPEKVPFRLTRMIVNSLEGSIHDGMFTVHCNTIMEVMRNNISSMMAQLLIFVHEPLKDMKLPNTNINTSNSTSNSNSNSNSTSNSNSNSTSNSASNSNLNQNENNQSSNNNNYDTSQVESLINRVEQKLSGKEEGGHLSVKEQVDYLIKEAVNPMNYVQHYIGWCPFW</sequence>
<feature type="domain" description="PI3K/PI4K catalytic" evidence="11">
    <location>
        <begin position="2131"/>
        <end position="2478"/>
    </location>
</feature>